<dbReference type="InterPro" id="IPR003126">
    <property type="entry name" value="Znf_UBR"/>
</dbReference>
<dbReference type="InterPro" id="IPR001965">
    <property type="entry name" value="Znf_PHD"/>
</dbReference>
<dbReference type="InterPro" id="IPR036322">
    <property type="entry name" value="WD40_repeat_dom_sf"/>
</dbReference>
<feature type="region of interest" description="Disordered" evidence="5">
    <location>
        <begin position="425"/>
        <end position="447"/>
    </location>
</feature>
<feature type="zinc finger region" description="UBR-type" evidence="4">
    <location>
        <begin position="564"/>
        <end position="645"/>
    </location>
</feature>
<evidence type="ECO:0000256" key="2">
    <source>
        <dbReference type="ARBA" id="ARBA00022771"/>
    </source>
</evidence>
<name>A0A6A5BKN8_NAEFO</name>
<proteinExistence type="predicted"/>
<evidence type="ECO:0000256" key="1">
    <source>
        <dbReference type="ARBA" id="ARBA00022723"/>
    </source>
</evidence>
<organism evidence="7 8">
    <name type="scientific">Naegleria fowleri</name>
    <name type="common">Brain eating amoeba</name>
    <dbReference type="NCBI Taxonomy" id="5763"/>
    <lineage>
        <taxon>Eukaryota</taxon>
        <taxon>Discoba</taxon>
        <taxon>Heterolobosea</taxon>
        <taxon>Tetramitia</taxon>
        <taxon>Eutetramitia</taxon>
        <taxon>Vahlkampfiidae</taxon>
        <taxon>Naegleria</taxon>
    </lineage>
</organism>
<dbReference type="GO" id="GO:0061630">
    <property type="term" value="F:ubiquitin protein ligase activity"/>
    <property type="evidence" value="ECO:0007669"/>
    <property type="project" value="InterPro"/>
</dbReference>
<dbReference type="PANTHER" id="PTHR13513:SF9">
    <property type="entry name" value="E3 UBIQUITIN-PROTEIN LIGASE UBR7-RELATED"/>
    <property type="match status" value="1"/>
</dbReference>
<keyword evidence="2" id="KW-0863">Zinc-finger</keyword>
<dbReference type="GO" id="GO:0008270">
    <property type="term" value="F:zinc ion binding"/>
    <property type="evidence" value="ECO:0007669"/>
    <property type="project" value="UniProtKB-KW"/>
</dbReference>
<protein>
    <recommendedName>
        <fullName evidence="6">UBR-type domain-containing protein</fullName>
    </recommendedName>
</protein>
<feature type="compositionally biased region" description="Low complexity" evidence="5">
    <location>
        <begin position="776"/>
        <end position="788"/>
    </location>
</feature>
<dbReference type="Pfam" id="PF02207">
    <property type="entry name" value="zf-UBR"/>
    <property type="match status" value="1"/>
</dbReference>
<keyword evidence="8" id="KW-1185">Reference proteome</keyword>
<dbReference type="SUPFAM" id="SSF50978">
    <property type="entry name" value="WD40 repeat-like"/>
    <property type="match status" value="1"/>
</dbReference>
<keyword evidence="1" id="KW-0479">Metal-binding</keyword>
<dbReference type="InterPro" id="IPR040204">
    <property type="entry name" value="UBR7"/>
</dbReference>
<dbReference type="OrthoDB" id="5795902at2759"/>
<dbReference type="InterPro" id="IPR001680">
    <property type="entry name" value="WD40_rpt"/>
</dbReference>
<evidence type="ECO:0000256" key="3">
    <source>
        <dbReference type="ARBA" id="ARBA00022833"/>
    </source>
</evidence>
<evidence type="ECO:0000256" key="5">
    <source>
        <dbReference type="SAM" id="MobiDB-lite"/>
    </source>
</evidence>
<dbReference type="GeneID" id="68109601"/>
<evidence type="ECO:0000313" key="8">
    <source>
        <dbReference type="Proteomes" id="UP000444721"/>
    </source>
</evidence>
<dbReference type="InterPro" id="IPR015943">
    <property type="entry name" value="WD40/YVTN_repeat-like_dom_sf"/>
</dbReference>
<gene>
    <name evidence="7" type="ORF">FDP41_002383</name>
</gene>
<dbReference type="AlphaFoldDB" id="A0A6A5BKN8"/>
<dbReference type="Gene3D" id="3.30.40.10">
    <property type="entry name" value="Zinc/RING finger domain, C3HC4 (zinc finger)"/>
    <property type="match status" value="1"/>
</dbReference>
<dbReference type="Proteomes" id="UP000444721">
    <property type="component" value="Unassembled WGS sequence"/>
</dbReference>
<feature type="region of interest" description="Disordered" evidence="5">
    <location>
        <begin position="1"/>
        <end position="31"/>
    </location>
</feature>
<feature type="compositionally biased region" description="Low complexity" evidence="5">
    <location>
        <begin position="12"/>
        <end position="31"/>
    </location>
</feature>
<feature type="domain" description="UBR-type" evidence="6">
    <location>
        <begin position="564"/>
        <end position="645"/>
    </location>
</feature>
<dbReference type="RefSeq" id="XP_044563276.1">
    <property type="nucleotide sequence ID" value="XM_044705571.1"/>
</dbReference>
<dbReference type="SMART" id="SM00396">
    <property type="entry name" value="ZnF_UBR1"/>
    <property type="match status" value="1"/>
</dbReference>
<dbReference type="CDD" id="cd19677">
    <property type="entry name" value="UBR-box_UBR7"/>
    <property type="match status" value="1"/>
</dbReference>
<dbReference type="EMBL" id="VFQX01000029">
    <property type="protein sequence ID" value="KAF0978563.1"/>
    <property type="molecule type" value="Genomic_DNA"/>
</dbReference>
<feature type="compositionally biased region" description="Acidic residues" evidence="5">
    <location>
        <begin position="831"/>
        <end position="840"/>
    </location>
</feature>
<dbReference type="GO" id="GO:0005737">
    <property type="term" value="C:cytoplasm"/>
    <property type="evidence" value="ECO:0007669"/>
    <property type="project" value="TreeGrafter"/>
</dbReference>
<dbReference type="VEuPathDB" id="AmoebaDB:NF0007240"/>
<dbReference type="Gene3D" id="2.130.10.10">
    <property type="entry name" value="YVTN repeat-like/Quinoprotein amine dehydrogenase"/>
    <property type="match status" value="1"/>
</dbReference>
<comment type="caution">
    <text evidence="7">The sequence shown here is derived from an EMBL/GenBank/DDBJ whole genome shotgun (WGS) entry which is preliminary data.</text>
</comment>
<dbReference type="SMART" id="SM00320">
    <property type="entry name" value="WD40"/>
    <property type="match status" value="4"/>
</dbReference>
<reference evidence="7 8" key="1">
    <citation type="journal article" date="2019" name="Sci. Rep.">
        <title>Nanopore sequencing improves the draft genome of the human pathogenic amoeba Naegleria fowleri.</title>
        <authorList>
            <person name="Liechti N."/>
            <person name="Schurch N."/>
            <person name="Bruggmann R."/>
            <person name="Wittwer M."/>
        </authorList>
    </citation>
    <scope>NUCLEOTIDE SEQUENCE [LARGE SCALE GENOMIC DNA]</scope>
    <source>
        <strain evidence="7 8">ATCC 30894</strain>
    </source>
</reference>
<dbReference type="PANTHER" id="PTHR13513">
    <property type="entry name" value="E3 UBIQUITIN-PROTEIN LIGASE UBR7"/>
    <property type="match status" value="1"/>
</dbReference>
<dbReference type="VEuPathDB" id="AmoebaDB:NfTy_042090"/>
<evidence type="ECO:0000313" key="7">
    <source>
        <dbReference type="EMBL" id="KAF0978563.1"/>
    </source>
</evidence>
<dbReference type="SUPFAM" id="SSF57903">
    <property type="entry name" value="FYVE/PHD zinc finger"/>
    <property type="match status" value="1"/>
</dbReference>
<evidence type="ECO:0000259" key="6">
    <source>
        <dbReference type="PROSITE" id="PS51157"/>
    </source>
</evidence>
<dbReference type="InterPro" id="IPR011011">
    <property type="entry name" value="Znf_FYVE_PHD"/>
</dbReference>
<keyword evidence="3" id="KW-0862">Zinc</keyword>
<dbReference type="PROSITE" id="PS51157">
    <property type="entry name" value="ZF_UBR"/>
    <property type="match status" value="1"/>
</dbReference>
<accession>A0A6A5BKN8</accession>
<dbReference type="VEuPathDB" id="AmoebaDB:FDP41_002383"/>
<dbReference type="InterPro" id="IPR047506">
    <property type="entry name" value="UBR7-like_UBR-box"/>
</dbReference>
<evidence type="ECO:0000256" key="4">
    <source>
        <dbReference type="PROSITE-ProRule" id="PRU00508"/>
    </source>
</evidence>
<dbReference type="InterPro" id="IPR013083">
    <property type="entry name" value="Znf_RING/FYVE/PHD"/>
</dbReference>
<feature type="compositionally biased region" description="Low complexity" evidence="5">
    <location>
        <begin position="431"/>
        <end position="440"/>
    </location>
</feature>
<sequence length="840" mass="95500">MISDSSSPPPSGSSNNNNNTTTFTTGSNPSFLDRRHHDRSFLNYFCGFPFTNSGSRSRRQKLLSSHYEYSPLLHTNGLSGRIKFAPSLSSLSSSNSLLLALASSYSNSLHILQFKPLSFIQHNEYNNNNRHSSIQSSCQLISSYFEYHTHDIQSLEWYHENFIFSSSLDCTLCQYDVPSSKLVKRLCVASHSILNGITLSQESPPVLYICCNNSILMWDTREKKHSILVKSNRNVNPNGSLKNNDYIHVKLKNIDSPYQLVASRGGGVLEFRDLRFNSDFKYSLYHDDGCEFTSLEIHPYDDYVLTYCEDGIVYELFENYNLWSGGGNSLSSSSMNSSGSMSSMNNSMNSSMNSSMNNNSNSTPFKKSIYKWYSSPLMKNKNQIGFKNASYSRNGNYIICGNDDGHCFIFDASLPLNSIDHHHPDRSLHSTTTTIETTTTTPPPHMNPHMNPQSSSFISPPLIPPMKIIPPPTRTISSSSSNHYSPVILNSLFVPNLYDQSEIHNLLITYEEEEPSMYLFGMTESTHQQQNIIEKFDSSIDEAEMVQDIPMEEWQHNSIQSETKVCSYSLGYATQIVYICLTCYRNRNRYNYSNNEIYHGVCEECSKHCHRGHELYNIGEKRNFKCDCGNSQCGNVECLCSTSQKSPINELNQYNHNFKNEWCYCGREEANPMYQCYNCYDWFHGNCIFTREYDSENNLIEDYSYVCENCWNLATSREIGNHQSIGSSESSCSVGNDSNRSNTYVTLIRDSIVTNEYPSNDTIVRRGKFVKLSHPSSSNNNNLTTSLSDQKQQHINDMEEGEDLLSQSSGHDDEEEDNEFGAQQGANLDDFIVEDDDDVD</sequence>
<dbReference type="SMART" id="SM00249">
    <property type="entry name" value="PHD"/>
    <property type="match status" value="1"/>
</dbReference>
<feature type="region of interest" description="Disordered" evidence="5">
    <location>
        <begin position="773"/>
        <end position="840"/>
    </location>
</feature>